<feature type="region of interest" description="Disordered" evidence="1">
    <location>
        <begin position="67"/>
        <end position="111"/>
    </location>
</feature>
<dbReference type="EMBL" id="RAQQ01000001">
    <property type="protein sequence ID" value="RKF29201.1"/>
    <property type="molecule type" value="Genomic_DNA"/>
</dbReference>
<evidence type="ECO:0000313" key="3">
    <source>
        <dbReference type="EMBL" id="RKF29201.1"/>
    </source>
</evidence>
<dbReference type="RefSeq" id="WP_120326440.1">
    <property type="nucleotide sequence ID" value="NZ_RAQQ01000001.1"/>
</dbReference>
<dbReference type="Proteomes" id="UP000285744">
    <property type="component" value="Unassembled WGS sequence"/>
</dbReference>
<name>A0A420F8H9_9ACTN</name>
<keyword evidence="2" id="KW-0812">Transmembrane</keyword>
<dbReference type="AlphaFoldDB" id="A0A420F8H9"/>
<keyword evidence="2" id="KW-0472">Membrane</keyword>
<dbReference type="OrthoDB" id="3690121at2"/>
<reference evidence="3 4" key="1">
    <citation type="journal article" date="2018" name="Int. J. Syst. Evol. Microbiol.">
        <title>Micromonospora globbae sp. nov., an endophytic actinomycete isolated from roots of Globba winitii C. H. Wright.</title>
        <authorList>
            <person name="Kuncharoen N."/>
            <person name="Pittayakhajonwut P."/>
            <person name="Tanasupawat S."/>
        </authorList>
    </citation>
    <scope>NUCLEOTIDE SEQUENCE [LARGE SCALE GENOMIC DNA]</scope>
    <source>
        <strain evidence="3 4">WPS1-2</strain>
    </source>
</reference>
<sequence length="254" mass="26594">MNEADRLRAAMRVGERSGHGVLDLDAVLRQGRRLRRRRRLTGAGAAALALAVVVGVPVAVRSAGAPQRPAAPAAQPAAGATGHPSGPTAGPTATAAPTPVATDAAPPEPLGDVVRSGIRYGAEERVFYVVPVDVPHLPGVTIGLMAGRRTADGGLAPDFLVNDVVGDDRRDGFHEIGYDQSGPHPTRPLVPAFGYFVGPAERIVGTVDGRQVAARLVRWSEDPRVVIFWFDPAVLPPGVRLDGIAAHDARGRRL</sequence>
<accession>A0A420F8H9</accession>
<keyword evidence="2" id="KW-1133">Transmembrane helix</keyword>
<feature type="compositionally biased region" description="Low complexity" evidence="1">
    <location>
        <begin position="67"/>
        <end position="105"/>
    </location>
</feature>
<feature type="transmembrane region" description="Helical" evidence="2">
    <location>
        <begin position="40"/>
        <end position="60"/>
    </location>
</feature>
<evidence type="ECO:0000256" key="2">
    <source>
        <dbReference type="SAM" id="Phobius"/>
    </source>
</evidence>
<protein>
    <submittedName>
        <fullName evidence="3">Uncharacterized protein</fullName>
    </submittedName>
</protein>
<gene>
    <name evidence="3" type="ORF">D7I43_01120</name>
</gene>
<evidence type="ECO:0000313" key="4">
    <source>
        <dbReference type="Proteomes" id="UP000285744"/>
    </source>
</evidence>
<comment type="caution">
    <text evidence="3">The sequence shown here is derived from an EMBL/GenBank/DDBJ whole genome shotgun (WGS) entry which is preliminary data.</text>
</comment>
<evidence type="ECO:0000256" key="1">
    <source>
        <dbReference type="SAM" id="MobiDB-lite"/>
    </source>
</evidence>
<organism evidence="3 4">
    <name type="scientific">Micromonospora globbae</name>
    <dbReference type="NCBI Taxonomy" id="1894969"/>
    <lineage>
        <taxon>Bacteria</taxon>
        <taxon>Bacillati</taxon>
        <taxon>Actinomycetota</taxon>
        <taxon>Actinomycetes</taxon>
        <taxon>Micromonosporales</taxon>
        <taxon>Micromonosporaceae</taxon>
        <taxon>Micromonospora</taxon>
    </lineage>
</organism>
<proteinExistence type="predicted"/>